<dbReference type="AlphaFoldDB" id="A0A2P2QSU2"/>
<name>A0A2P2QSU2_RHIMU</name>
<accession>A0A2P2QSU2</accession>
<sequence length="25" mass="3066">MQKKFTSPYIAERNDIKMLQQRILL</sequence>
<dbReference type="EMBL" id="GGEC01089497">
    <property type="protein sequence ID" value="MBX69981.1"/>
    <property type="molecule type" value="Transcribed_RNA"/>
</dbReference>
<organism evidence="1">
    <name type="scientific">Rhizophora mucronata</name>
    <name type="common">Asiatic mangrove</name>
    <dbReference type="NCBI Taxonomy" id="61149"/>
    <lineage>
        <taxon>Eukaryota</taxon>
        <taxon>Viridiplantae</taxon>
        <taxon>Streptophyta</taxon>
        <taxon>Embryophyta</taxon>
        <taxon>Tracheophyta</taxon>
        <taxon>Spermatophyta</taxon>
        <taxon>Magnoliopsida</taxon>
        <taxon>eudicotyledons</taxon>
        <taxon>Gunneridae</taxon>
        <taxon>Pentapetalae</taxon>
        <taxon>rosids</taxon>
        <taxon>fabids</taxon>
        <taxon>Malpighiales</taxon>
        <taxon>Rhizophoraceae</taxon>
        <taxon>Rhizophora</taxon>
    </lineage>
</organism>
<evidence type="ECO:0000313" key="1">
    <source>
        <dbReference type="EMBL" id="MBX69981.1"/>
    </source>
</evidence>
<protein>
    <submittedName>
        <fullName evidence="1">Uncharacterized protein</fullName>
    </submittedName>
</protein>
<reference evidence="1" key="1">
    <citation type="submission" date="2018-02" db="EMBL/GenBank/DDBJ databases">
        <title>Rhizophora mucronata_Transcriptome.</title>
        <authorList>
            <person name="Meera S.P."/>
            <person name="Sreeshan A."/>
            <person name="Augustine A."/>
        </authorList>
    </citation>
    <scope>NUCLEOTIDE SEQUENCE</scope>
    <source>
        <tissue evidence="1">Leaf</tissue>
    </source>
</reference>
<proteinExistence type="predicted"/>